<reference evidence="9 10" key="1">
    <citation type="submission" date="2013-11" db="EMBL/GenBank/DDBJ databases">
        <title>The Damaraland mole rat (Fukomys damarensis) genome and evolution of African mole rats.</title>
        <authorList>
            <person name="Gladyshev V.N."/>
            <person name="Fang X."/>
        </authorList>
    </citation>
    <scope>NUCLEOTIDE SEQUENCE [LARGE SCALE GENOMIC DNA]</scope>
    <source>
        <tissue evidence="9">Liver</tissue>
    </source>
</reference>
<keyword evidence="4 6" id="KW-0408">Iron</keyword>
<organism evidence="9 10">
    <name type="scientific">Fukomys damarensis</name>
    <name type="common">Damaraland mole rat</name>
    <name type="synonym">Cryptomys damarensis</name>
    <dbReference type="NCBI Taxonomy" id="885580"/>
    <lineage>
        <taxon>Eukaryota</taxon>
        <taxon>Metazoa</taxon>
        <taxon>Chordata</taxon>
        <taxon>Craniata</taxon>
        <taxon>Vertebrata</taxon>
        <taxon>Euteleostomi</taxon>
        <taxon>Mammalia</taxon>
        <taxon>Eutheria</taxon>
        <taxon>Euarchontoglires</taxon>
        <taxon>Glires</taxon>
        <taxon>Rodentia</taxon>
        <taxon>Hystricomorpha</taxon>
        <taxon>Bathyergidae</taxon>
        <taxon>Fukomys</taxon>
    </lineage>
</organism>
<dbReference type="AlphaFoldDB" id="A0A091DSF1"/>
<evidence type="ECO:0000313" key="10">
    <source>
        <dbReference type="Proteomes" id="UP000028990"/>
    </source>
</evidence>
<comment type="function">
    <text evidence="7">Stores iron in a soluble, non-toxic, readily available form. Important for iron homeostasis. Iron is taken up in the ferrous form and deposited as ferric hydroxides after oxidation.</text>
</comment>
<accession>A0A091DSF1</accession>
<name>A0A091DSF1_FUKDA</name>
<keyword evidence="10" id="KW-1185">Reference proteome</keyword>
<evidence type="ECO:0000256" key="2">
    <source>
        <dbReference type="ARBA" id="ARBA00022434"/>
    </source>
</evidence>
<keyword evidence="2 7" id="KW-0409">Iron storage</keyword>
<sequence>MQNQRGGRVLFQDVQKPSEDEWGKTVDAIEAAQALEKNLHRALLDLRALGSAKTEPHLCDFLEDHF</sequence>
<protein>
    <recommendedName>
        <fullName evidence="7">Ferritin</fullName>
    </recommendedName>
</protein>
<dbReference type="PROSITE" id="PS50905">
    <property type="entry name" value="FERRITIN_LIKE"/>
    <property type="match status" value="1"/>
</dbReference>
<dbReference type="InterPro" id="IPR001519">
    <property type="entry name" value="Ferritin"/>
</dbReference>
<evidence type="ECO:0000256" key="3">
    <source>
        <dbReference type="ARBA" id="ARBA00022723"/>
    </source>
</evidence>
<dbReference type="EMBL" id="KN122025">
    <property type="protein sequence ID" value="KFO34032.1"/>
    <property type="molecule type" value="Genomic_DNA"/>
</dbReference>
<evidence type="ECO:0000256" key="6">
    <source>
        <dbReference type="PIRSR" id="PIRSR601519-1"/>
    </source>
</evidence>
<evidence type="ECO:0000256" key="4">
    <source>
        <dbReference type="ARBA" id="ARBA00023004"/>
    </source>
</evidence>
<evidence type="ECO:0000256" key="1">
    <source>
        <dbReference type="ARBA" id="ARBA00007513"/>
    </source>
</evidence>
<keyword evidence="3 6" id="KW-0479">Metal-binding</keyword>
<feature type="domain" description="Ferritin-like diiron" evidence="8">
    <location>
        <begin position="1"/>
        <end position="66"/>
    </location>
</feature>
<evidence type="ECO:0000259" key="8">
    <source>
        <dbReference type="PROSITE" id="PS50905"/>
    </source>
</evidence>
<dbReference type="Gene3D" id="1.20.1260.10">
    <property type="match status" value="1"/>
</dbReference>
<dbReference type="InterPro" id="IPR009040">
    <property type="entry name" value="Ferritin-like_diiron"/>
</dbReference>
<dbReference type="InterPro" id="IPR008331">
    <property type="entry name" value="Ferritin_DPS_dom"/>
</dbReference>
<dbReference type="Proteomes" id="UP000028990">
    <property type="component" value="Unassembled WGS sequence"/>
</dbReference>
<evidence type="ECO:0000256" key="7">
    <source>
        <dbReference type="RuleBase" id="RU361145"/>
    </source>
</evidence>
<dbReference type="PANTHER" id="PTHR11431:SF47">
    <property type="entry name" value="FERRITIN LIGHT CHAIN"/>
    <property type="match status" value="1"/>
</dbReference>
<comment type="subcellular location">
    <subcellularLocation>
        <location evidence="5">Autolysosome</location>
    </subcellularLocation>
</comment>
<feature type="binding site" evidence="6">
    <location>
        <position position="36"/>
    </location>
    <ligand>
        <name>Fe cation</name>
        <dbReference type="ChEBI" id="CHEBI:24875"/>
        <label>1</label>
    </ligand>
</feature>
<dbReference type="GO" id="GO:0008199">
    <property type="term" value="F:ferric iron binding"/>
    <property type="evidence" value="ECO:0007669"/>
    <property type="project" value="InterPro"/>
</dbReference>
<dbReference type="SUPFAM" id="SSF47240">
    <property type="entry name" value="Ferritin-like"/>
    <property type="match status" value="1"/>
</dbReference>
<dbReference type="GO" id="GO:0044754">
    <property type="term" value="C:autolysosome"/>
    <property type="evidence" value="ECO:0007669"/>
    <property type="project" value="UniProtKB-SubCell"/>
</dbReference>
<comment type="similarity">
    <text evidence="1 7">Belongs to the ferritin family.</text>
</comment>
<dbReference type="InterPro" id="IPR009078">
    <property type="entry name" value="Ferritin-like_SF"/>
</dbReference>
<proteinExistence type="inferred from homology"/>
<dbReference type="Pfam" id="PF00210">
    <property type="entry name" value="Ferritin"/>
    <property type="match status" value="1"/>
</dbReference>
<dbReference type="GO" id="GO:0006826">
    <property type="term" value="P:iron ion transport"/>
    <property type="evidence" value="ECO:0007669"/>
    <property type="project" value="InterPro"/>
</dbReference>
<evidence type="ECO:0000313" key="9">
    <source>
        <dbReference type="EMBL" id="KFO34032.1"/>
    </source>
</evidence>
<dbReference type="GO" id="GO:0008198">
    <property type="term" value="F:ferrous iron binding"/>
    <property type="evidence" value="ECO:0007669"/>
    <property type="project" value="TreeGrafter"/>
</dbReference>
<dbReference type="InterPro" id="IPR012347">
    <property type="entry name" value="Ferritin-like"/>
</dbReference>
<gene>
    <name evidence="9" type="ORF">H920_04568</name>
</gene>
<evidence type="ECO:0000256" key="5">
    <source>
        <dbReference type="ARBA" id="ARBA00044942"/>
    </source>
</evidence>
<dbReference type="GO" id="GO:0006879">
    <property type="term" value="P:intracellular iron ion homeostasis"/>
    <property type="evidence" value="ECO:0007669"/>
    <property type="project" value="UniProtKB-KW"/>
</dbReference>
<dbReference type="PANTHER" id="PTHR11431">
    <property type="entry name" value="FERRITIN"/>
    <property type="match status" value="1"/>
</dbReference>